<dbReference type="Proteomes" id="UP000654075">
    <property type="component" value="Unassembled WGS sequence"/>
</dbReference>
<dbReference type="EMBL" id="CAJNNV010004726">
    <property type="protein sequence ID" value="CAE8591147.1"/>
    <property type="molecule type" value="Genomic_DNA"/>
</dbReference>
<protein>
    <recommendedName>
        <fullName evidence="8">Ion transport domain-containing protein</fullName>
    </recommendedName>
</protein>
<dbReference type="SUPFAM" id="SSF81324">
    <property type="entry name" value="Voltage-gated potassium channels"/>
    <property type="match status" value="1"/>
</dbReference>
<keyword evidence="5" id="KW-0175">Coiled coil</keyword>
<feature type="transmembrane region" description="Helical" evidence="7">
    <location>
        <begin position="480"/>
        <end position="500"/>
    </location>
</feature>
<dbReference type="Pfam" id="PF00520">
    <property type="entry name" value="Ion_trans"/>
    <property type="match status" value="1"/>
</dbReference>
<proteinExistence type="predicted"/>
<feature type="compositionally biased region" description="Low complexity" evidence="6">
    <location>
        <begin position="68"/>
        <end position="88"/>
    </location>
</feature>
<evidence type="ECO:0000256" key="5">
    <source>
        <dbReference type="SAM" id="Coils"/>
    </source>
</evidence>
<dbReference type="PANTHER" id="PTHR45689:SF5">
    <property type="entry name" value="I[[H]] CHANNEL, ISOFORM E"/>
    <property type="match status" value="1"/>
</dbReference>
<dbReference type="InterPro" id="IPR014710">
    <property type="entry name" value="RmlC-like_jellyroll"/>
</dbReference>
<dbReference type="OMA" id="NNIDRMC"/>
<dbReference type="GO" id="GO:0035725">
    <property type="term" value="P:sodium ion transmembrane transport"/>
    <property type="evidence" value="ECO:0007669"/>
    <property type="project" value="TreeGrafter"/>
</dbReference>
<evidence type="ECO:0000256" key="3">
    <source>
        <dbReference type="ARBA" id="ARBA00022989"/>
    </source>
</evidence>
<dbReference type="InterPro" id="IPR018490">
    <property type="entry name" value="cNMP-bd_dom_sf"/>
</dbReference>
<dbReference type="PANTHER" id="PTHR45689">
    <property type="entry name" value="I[[H]] CHANNEL, ISOFORM E"/>
    <property type="match status" value="1"/>
</dbReference>
<keyword evidence="2 7" id="KW-0812">Transmembrane</keyword>
<evidence type="ECO:0000256" key="1">
    <source>
        <dbReference type="ARBA" id="ARBA00004141"/>
    </source>
</evidence>
<feature type="region of interest" description="Disordered" evidence="6">
    <location>
        <begin position="68"/>
        <end position="100"/>
    </location>
</feature>
<dbReference type="SUPFAM" id="SSF51206">
    <property type="entry name" value="cAMP-binding domain-like"/>
    <property type="match status" value="1"/>
</dbReference>
<dbReference type="AlphaFoldDB" id="A0A813DXQ4"/>
<evidence type="ECO:0000256" key="7">
    <source>
        <dbReference type="SAM" id="Phobius"/>
    </source>
</evidence>
<dbReference type="GO" id="GO:0005249">
    <property type="term" value="F:voltage-gated potassium channel activity"/>
    <property type="evidence" value="ECO:0007669"/>
    <property type="project" value="TreeGrafter"/>
</dbReference>
<comment type="caution">
    <text evidence="9">The sequence shown here is derived from an EMBL/GenBank/DDBJ whole genome shotgun (WGS) entry which is preliminary data.</text>
</comment>
<feature type="coiled-coil region" evidence="5">
    <location>
        <begin position="33"/>
        <end position="60"/>
    </location>
</feature>
<keyword evidence="4 7" id="KW-0472">Membrane</keyword>
<feature type="region of interest" description="Disordered" evidence="6">
    <location>
        <begin position="213"/>
        <end position="234"/>
    </location>
</feature>
<evidence type="ECO:0000256" key="4">
    <source>
        <dbReference type="ARBA" id="ARBA00023136"/>
    </source>
</evidence>
<dbReference type="InterPro" id="IPR051413">
    <property type="entry name" value="K/Na_HCN_channel"/>
</dbReference>
<dbReference type="InterPro" id="IPR005821">
    <property type="entry name" value="Ion_trans_dom"/>
</dbReference>
<reference evidence="9" key="1">
    <citation type="submission" date="2021-02" db="EMBL/GenBank/DDBJ databases">
        <authorList>
            <person name="Dougan E. K."/>
            <person name="Rhodes N."/>
            <person name="Thang M."/>
            <person name="Chan C."/>
        </authorList>
    </citation>
    <scope>NUCLEOTIDE SEQUENCE</scope>
</reference>
<dbReference type="Gene3D" id="2.60.120.10">
    <property type="entry name" value="Jelly Rolls"/>
    <property type="match status" value="1"/>
</dbReference>
<feature type="domain" description="Ion transport" evidence="8">
    <location>
        <begin position="257"/>
        <end position="502"/>
    </location>
</feature>
<evidence type="ECO:0000313" key="9">
    <source>
        <dbReference type="EMBL" id="CAE8591147.1"/>
    </source>
</evidence>
<evidence type="ECO:0000313" key="10">
    <source>
        <dbReference type="Proteomes" id="UP000654075"/>
    </source>
</evidence>
<name>A0A813DXQ4_POLGL</name>
<feature type="coiled-coil region" evidence="5">
    <location>
        <begin position="106"/>
        <end position="137"/>
    </location>
</feature>
<keyword evidence="3 7" id="KW-1133">Transmembrane helix</keyword>
<evidence type="ECO:0000256" key="6">
    <source>
        <dbReference type="SAM" id="MobiDB-lite"/>
    </source>
</evidence>
<dbReference type="GO" id="GO:0003254">
    <property type="term" value="P:regulation of membrane depolarization"/>
    <property type="evidence" value="ECO:0007669"/>
    <property type="project" value="TreeGrafter"/>
</dbReference>
<comment type="subcellular location">
    <subcellularLocation>
        <location evidence="1">Membrane</location>
        <topology evidence="1">Multi-pass membrane protein</topology>
    </subcellularLocation>
</comment>
<organism evidence="9 10">
    <name type="scientific">Polarella glacialis</name>
    <name type="common">Dinoflagellate</name>
    <dbReference type="NCBI Taxonomy" id="89957"/>
    <lineage>
        <taxon>Eukaryota</taxon>
        <taxon>Sar</taxon>
        <taxon>Alveolata</taxon>
        <taxon>Dinophyceae</taxon>
        <taxon>Suessiales</taxon>
        <taxon>Suessiaceae</taxon>
        <taxon>Polarella</taxon>
    </lineage>
</organism>
<keyword evidence="10" id="KW-1185">Reference proteome</keyword>
<evidence type="ECO:0000256" key="2">
    <source>
        <dbReference type="ARBA" id="ARBA00022692"/>
    </source>
</evidence>
<dbReference type="OrthoDB" id="426442at2759"/>
<feature type="transmembrane region" description="Helical" evidence="7">
    <location>
        <begin position="399"/>
        <end position="427"/>
    </location>
</feature>
<dbReference type="Gene3D" id="1.10.287.70">
    <property type="match status" value="1"/>
</dbReference>
<dbReference type="GO" id="GO:0098855">
    <property type="term" value="C:HCN channel complex"/>
    <property type="evidence" value="ECO:0007669"/>
    <property type="project" value="TreeGrafter"/>
</dbReference>
<sequence>MLQPRGQLAENGESLTFGSSLQSQLASLQEVLLRSHELALGDLQQQKLELQQELELLRGQVSECKSGPLPGLLPTAPGPVPGSLSRAPGPLPGPLPTAPASVPNSIQGLEQEAEQLLELLDTDTQKLEQEAESSKATVECMFEVEETGNEETVIDLPCQVVDTAGLVALERWTVLVGAAIHSDQRIAKVQLSPEEESRYKFYEQWTVKSRSKQRESGRSKLNKGQDGDTRTGDVLRDDSQCLQPYISSPFGTPRVSWGVLGVAYLAWDILTIPLMAFDMPSGLSDTIDTMSYITFAYWSLDMPSQFFVGFEDKGVMEMRPSMIAKSYVKSWMVLDISILSLDILIFTMDSIFAGSGSSKSLVTLRLSRMLRLLRFVRLLRLRKLTDVVNQIMARLRSEYLVLVLKICRLIAFILIVNHYVACAWFLIGTVSGEDVNWITAARIEHAGMGTQYLTAFHWSLTQFCPATNNIGPANGLERGFAILLVLYAFIVFSSFVSAVTNASNALRAVKVDRIRQEVMMHQFIGNKQVSADLWYRIQAFIASSGLNDRIMIKEKDIPMFLEIPEGMRVELHKELYMPIVTSAPFMIAGASLDNEVLVKLAHNVIDESHVQARKDVFIPGSDCSHCYFTRSGNMLYYSDLNESAAVPLQKDQWLSEVVLWSQWKHTGLLVTKTFTEFILLEADKFVNIVTQEGGQMYVYLRMLGLVLLASMDASDDSGEFCTDLGVGKKFMNQLAERSLRFAELEKRAWVSPTNHIITGVSQHLC</sequence>
<evidence type="ECO:0000259" key="8">
    <source>
        <dbReference type="Pfam" id="PF00520"/>
    </source>
</evidence>
<gene>
    <name evidence="9" type="ORF">PGLA1383_LOCUS9833</name>
</gene>
<accession>A0A813DXQ4</accession>